<dbReference type="Gene3D" id="3.10.100.10">
    <property type="entry name" value="Mannose-Binding Protein A, subunit A"/>
    <property type="match status" value="1"/>
</dbReference>
<feature type="non-terminal residue" evidence="2">
    <location>
        <position position="1"/>
    </location>
</feature>
<proteinExistence type="predicted"/>
<dbReference type="Proteomes" id="UP001200034">
    <property type="component" value="Unassembled WGS sequence"/>
</dbReference>
<evidence type="ECO:0000313" key="2">
    <source>
        <dbReference type="EMBL" id="KAH8377388.1"/>
    </source>
</evidence>
<dbReference type="InterPro" id="IPR050111">
    <property type="entry name" value="C-type_lectin/snaclec_domain"/>
</dbReference>
<accession>A0AAD4PNP9</accession>
<comment type="caution">
    <text evidence="2">The sequence shown here is derived from an EMBL/GenBank/DDBJ whole genome shotgun (WGS) entry which is preliminary data.</text>
</comment>
<feature type="domain" description="C-type lectin" evidence="1">
    <location>
        <begin position="102"/>
        <end position="219"/>
    </location>
</feature>
<name>A0AAD4PNP9_9MUSC</name>
<keyword evidence="3" id="KW-1185">Reference proteome</keyword>
<organism evidence="2 3">
    <name type="scientific">Drosophila rubida</name>
    <dbReference type="NCBI Taxonomy" id="30044"/>
    <lineage>
        <taxon>Eukaryota</taxon>
        <taxon>Metazoa</taxon>
        <taxon>Ecdysozoa</taxon>
        <taxon>Arthropoda</taxon>
        <taxon>Hexapoda</taxon>
        <taxon>Insecta</taxon>
        <taxon>Pterygota</taxon>
        <taxon>Neoptera</taxon>
        <taxon>Endopterygota</taxon>
        <taxon>Diptera</taxon>
        <taxon>Brachycera</taxon>
        <taxon>Muscomorpha</taxon>
        <taxon>Ephydroidea</taxon>
        <taxon>Drosophilidae</taxon>
        <taxon>Drosophila</taxon>
    </lineage>
</organism>
<dbReference type="InterPro" id="IPR016186">
    <property type="entry name" value="C-type_lectin-like/link_sf"/>
</dbReference>
<dbReference type="EMBL" id="JAJJHW010001127">
    <property type="protein sequence ID" value="KAH8377388.1"/>
    <property type="molecule type" value="Genomic_DNA"/>
</dbReference>
<protein>
    <recommendedName>
        <fullName evidence="1">C-type lectin domain-containing protein</fullName>
    </recommendedName>
</protein>
<dbReference type="SMART" id="SM00034">
    <property type="entry name" value="CLECT"/>
    <property type="match status" value="1"/>
</dbReference>
<evidence type="ECO:0000313" key="3">
    <source>
        <dbReference type="Proteomes" id="UP001200034"/>
    </source>
</evidence>
<dbReference type="AlphaFoldDB" id="A0AAD4PNP9"/>
<evidence type="ECO:0000259" key="1">
    <source>
        <dbReference type="PROSITE" id="PS50041"/>
    </source>
</evidence>
<dbReference type="PANTHER" id="PTHR22803">
    <property type="entry name" value="MANNOSE, PHOSPHOLIPASE, LECTIN RECEPTOR RELATED"/>
    <property type="match status" value="1"/>
</dbReference>
<dbReference type="CDD" id="cd00037">
    <property type="entry name" value="CLECT"/>
    <property type="match status" value="1"/>
</dbReference>
<sequence length="222" mass="25732">NCQELKELESTCGNYCFKAMKPVLDHTKYLQSQVNHQMESLTEPEHLRKLVDVWIEHKLENLRSETEATLLKQFKLQDDKLDKKLQALLAQVQEARSPYQKIGSKYYYIEHSNALNWFGAVNKCLQMNGHLVTIESLDEFNAIKKNLQAARDYWIDINDLARESEFTSIVTGRRATYLNWGAGEPSNLNNNEQCGELYGAINHLMNDDTCTEKQLFICEHND</sequence>
<dbReference type="PROSITE" id="PS50041">
    <property type="entry name" value="C_TYPE_LECTIN_2"/>
    <property type="match status" value="1"/>
</dbReference>
<dbReference type="SUPFAM" id="SSF56436">
    <property type="entry name" value="C-type lectin-like"/>
    <property type="match status" value="1"/>
</dbReference>
<reference evidence="2" key="1">
    <citation type="journal article" date="2021" name="Mol. Ecol. Resour.">
        <title>Phylogenomic analyses of the genus Drosophila reveals genomic signals of climate adaptation.</title>
        <authorList>
            <person name="Li F."/>
            <person name="Rane R.V."/>
            <person name="Luria V."/>
            <person name="Xiong Z."/>
            <person name="Chen J."/>
            <person name="Li Z."/>
            <person name="Catullo R.A."/>
            <person name="Griffin P.C."/>
            <person name="Schiffer M."/>
            <person name="Pearce S."/>
            <person name="Lee S.F."/>
            <person name="McElroy K."/>
            <person name="Stocker A."/>
            <person name="Shirriffs J."/>
            <person name="Cockerell F."/>
            <person name="Coppin C."/>
            <person name="Sgro C.M."/>
            <person name="Karger A."/>
            <person name="Cain J.W."/>
            <person name="Weber J.A."/>
            <person name="Santpere G."/>
            <person name="Kirschner M.W."/>
            <person name="Hoffmann A.A."/>
            <person name="Oakeshott J.G."/>
            <person name="Zhang G."/>
        </authorList>
    </citation>
    <scope>NUCLEOTIDE SEQUENCE</scope>
    <source>
        <strain evidence="2">BGI-SZ-2011g</strain>
    </source>
</reference>
<gene>
    <name evidence="2" type="ORF">KR093_005199</name>
</gene>
<feature type="non-terminal residue" evidence="2">
    <location>
        <position position="222"/>
    </location>
</feature>
<dbReference type="InterPro" id="IPR016187">
    <property type="entry name" value="CTDL_fold"/>
</dbReference>
<dbReference type="InterPro" id="IPR001304">
    <property type="entry name" value="C-type_lectin-like"/>
</dbReference>
<dbReference type="Pfam" id="PF00059">
    <property type="entry name" value="Lectin_C"/>
    <property type="match status" value="1"/>
</dbReference>